<dbReference type="AlphaFoldDB" id="A0A1G8HRM2"/>
<dbReference type="Proteomes" id="UP000199163">
    <property type="component" value="Unassembled WGS sequence"/>
</dbReference>
<evidence type="ECO:0000313" key="2">
    <source>
        <dbReference type="Proteomes" id="UP000199163"/>
    </source>
</evidence>
<dbReference type="EMBL" id="FNDK01000021">
    <property type="protein sequence ID" value="SDI09306.1"/>
    <property type="molecule type" value="Genomic_DNA"/>
</dbReference>
<keyword evidence="2" id="KW-1185">Reference proteome</keyword>
<name>A0A1G8HRM2_9BACI</name>
<sequence>MRQLDMKYDRIENLQVPRDQYIPFIQKYSLLISVANNGSEQLRHDVSEGHEHV</sequence>
<gene>
    <name evidence="1" type="ORF">SAMN05192534_12119</name>
</gene>
<protein>
    <submittedName>
        <fullName evidence="1">Uncharacterized protein</fullName>
    </submittedName>
</protein>
<proteinExistence type="predicted"/>
<accession>A0A1G8HRM2</accession>
<evidence type="ECO:0000313" key="1">
    <source>
        <dbReference type="EMBL" id="SDI09306.1"/>
    </source>
</evidence>
<reference evidence="1 2" key="1">
    <citation type="submission" date="2016-10" db="EMBL/GenBank/DDBJ databases">
        <authorList>
            <person name="de Groot N.N."/>
        </authorList>
    </citation>
    <scope>NUCLEOTIDE SEQUENCE [LARGE SCALE GENOMIC DNA]</scope>
    <source>
        <strain evidence="1 2">DSM 21632</strain>
    </source>
</reference>
<organism evidence="1 2">
    <name type="scientific">Alteribacillus persepolensis</name>
    <dbReference type="NCBI Taxonomy" id="568899"/>
    <lineage>
        <taxon>Bacteria</taxon>
        <taxon>Bacillati</taxon>
        <taxon>Bacillota</taxon>
        <taxon>Bacilli</taxon>
        <taxon>Bacillales</taxon>
        <taxon>Bacillaceae</taxon>
        <taxon>Alteribacillus</taxon>
    </lineage>
</organism>